<dbReference type="Gene3D" id="3.90.79.10">
    <property type="entry name" value="Nucleoside Triphosphate Pyrophosphohydrolase"/>
    <property type="match status" value="1"/>
</dbReference>
<evidence type="ECO:0000256" key="1">
    <source>
        <dbReference type="ARBA" id="ARBA00005582"/>
    </source>
</evidence>
<organism evidence="6">
    <name type="scientific">Thermosporothrix sp. COM3</name>
    <dbReference type="NCBI Taxonomy" id="2490863"/>
    <lineage>
        <taxon>Bacteria</taxon>
        <taxon>Bacillati</taxon>
        <taxon>Chloroflexota</taxon>
        <taxon>Ktedonobacteria</taxon>
        <taxon>Ktedonobacterales</taxon>
        <taxon>Thermosporotrichaceae</taxon>
        <taxon>Thermosporothrix</taxon>
    </lineage>
</organism>
<evidence type="ECO:0000259" key="5">
    <source>
        <dbReference type="PROSITE" id="PS51462"/>
    </source>
</evidence>
<proteinExistence type="inferred from homology"/>
<dbReference type="PROSITE" id="PS00893">
    <property type="entry name" value="NUDIX_BOX"/>
    <property type="match status" value="1"/>
</dbReference>
<feature type="region of interest" description="Disordered" evidence="4">
    <location>
        <begin position="21"/>
        <end position="55"/>
    </location>
</feature>
<dbReference type="InterPro" id="IPR020476">
    <property type="entry name" value="Nudix_hydrolase"/>
</dbReference>
<dbReference type="InterPro" id="IPR000086">
    <property type="entry name" value="NUDIX_hydrolase_dom"/>
</dbReference>
<reference evidence="6" key="1">
    <citation type="submission" date="2018-12" db="EMBL/GenBank/DDBJ databases">
        <title>Novel natural products biosynthetic potential of the class Ktedonobacteria.</title>
        <authorList>
            <person name="Zheng Y."/>
            <person name="Saitou A."/>
            <person name="Wang C.M."/>
            <person name="Toyoda A."/>
            <person name="Minakuchi Y."/>
            <person name="Sekiguchi Y."/>
            <person name="Ueda K."/>
            <person name="Takano H."/>
            <person name="Sakai Y."/>
            <person name="Yokota A."/>
            <person name="Yabe S."/>
        </authorList>
    </citation>
    <scope>NUCLEOTIDE SEQUENCE</scope>
    <source>
        <strain evidence="6">COM3</strain>
    </source>
</reference>
<evidence type="ECO:0000313" key="6">
    <source>
        <dbReference type="EMBL" id="BBH89645.1"/>
    </source>
</evidence>
<evidence type="ECO:0000256" key="2">
    <source>
        <dbReference type="ARBA" id="ARBA00022801"/>
    </source>
</evidence>
<dbReference type="Pfam" id="PF00293">
    <property type="entry name" value="NUDIX"/>
    <property type="match status" value="1"/>
</dbReference>
<evidence type="ECO:0000256" key="3">
    <source>
        <dbReference type="RuleBase" id="RU003476"/>
    </source>
</evidence>
<dbReference type="AlphaFoldDB" id="A0A455SUA9"/>
<accession>A0A455SUA9</accession>
<dbReference type="PANTHER" id="PTHR43736">
    <property type="entry name" value="ADP-RIBOSE PYROPHOSPHATASE"/>
    <property type="match status" value="1"/>
</dbReference>
<gene>
    <name evidence="6" type="ORF">KTC_43960</name>
</gene>
<feature type="domain" description="Nudix hydrolase" evidence="5">
    <location>
        <begin position="45"/>
        <end position="174"/>
    </location>
</feature>
<dbReference type="InterPro" id="IPR020084">
    <property type="entry name" value="NUDIX_hydrolase_CS"/>
</dbReference>
<sequence>MRAYSAGGVVFRLVPLRSPDQHFGHSRHKRAHGYKPARQQTKEARSAGHASGPSMKEADRVEVVLVGRSHAGIWVLPKGTPQPGETIEQVALREVQEETGLQVRLIAYIGSISYSFVREHIRYHKQVRHFLLEAIGGDISLHDQEYDQVKWFSLHEASRHLTYQNEVRILNQAEEILHRWLHYQWKERQL</sequence>
<dbReference type="PROSITE" id="PS51462">
    <property type="entry name" value="NUDIX"/>
    <property type="match status" value="1"/>
</dbReference>
<comment type="similarity">
    <text evidence="1 3">Belongs to the Nudix hydrolase family.</text>
</comment>
<dbReference type="CDD" id="cd03673">
    <property type="entry name" value="NUDIX_Ap6A_hydrolase"/>
    <property type="match status" value="1"/>
</dbReference>
<evidence type="ECO:0000256" key="4">
    <source>
        <dbReference type="SAM" id="MobiDB-lite"/>
    </source>
</evidence>
<dbReference type="EMBL" id="AP019376">
    <property type="protein sequence ID" value="BBH89645.1"/>
    <property type="molecule type" value="Genomic_DNA"/>
</dbReference>
<dbReference type="GO" id="GO:0016787">
    <property type="term" value="F:hydrolase activity"/>
    <property type="evidence" value="ECO:0007669"/>
    <property type="project" value="UniProtKB-KW"/>
</dbReference>
<name>A0A455SUA9_9CHLR</name>
<protein>
    <recommendedName>
        <fullName evidence="5">Nudix hydrolase domain-containing protein</fullName>
    </recommendedName>
</protein>
<dbReference type="SUPFAM" id="SSF55811">
    <property type="entry name" value="Nudix"/>
    <property type="match status" value="1"/>
</dbReference>
<dbReference type="PRINTS" id="PR00502">
    <property type="entry name" value="NUDIXFAMILY"/>
</dbReference>
<dbReference type="PANTHER" id="PTHR43736:SF1">
    <property type="entry name" value="DIHYDRONEOPTERIN TRIPHOSPHATE DIPHOSPHATASE"/>
    <property type="match status" value="1"/>
</dbReference>
<keyword evidence="2 3" id="KW-0378">Hydrolase</keyword>
<feature type="compositionally biased region" description="Basic residues" evidence="4">
    <location>
        <begin position="24"/>
        <end position="35"/>
    </location>
</feature>
<dbReference type="InterPro" id="IPR015797">
    <property type="entry name" value="NUDIX_hydrolase-like_dom_sf"/>
</dbReference>